<dbReference type="OrthoDB" id="416777at2759"/>
<comment type="catalytic activity">
    <reaction evidence="5 6">
        <text>queuosine 5'-phosphate + H2O = queuine + D-ribose 5-phosphate</text>
        <dbReference type="Rhea" id="RHEA:75387"/>
        <dbReference type="ChEBI" id="CHEBI:15377"/>
        <dbReference type="ChEBI" id="CHEBI:17433"/>
        <dbReference type="ChEBI" id="CHEBI:78346"/>
        <dbReference type="ChEBI" id="CHEBI:194371"/>
    </reaction>
    <physiologicalReaction direction="left-to-right" evidence="5 6">
        <dbReference type="Rhea" id="RHEA:75388"/>
    </physiologicalReaction>
</comment>
<dbReference type="PANTHER" id="PTHR21314">
    <property type="entry name" value="QUEUOSINE 5'-PHOSPHATE N-GLYCOSYLASE_HYDROLASE-RELATED"/>
    <property type="match status" value="1"/>
</dbReference>
<dbReference type="GO" id="GO:0016787">
    <property type="term" value="F:hydrolase activity"/>
    <property type="evidence" value="ECO:0007669"/>
    <property type="project" value="UniProtKB-KW"/>
</dbReference>
<comment type="function">
    <text evidence="6">Catalyzes the hydrolysis of queuosine 5'-phosphate, releasing the nucleobase queuine (q). Is required for salvage of queuine from exogenous queuosine (Q) that is imported and then converted to queuosine 5'-phosphate intracellularly.</text>
</comment>
<name>A0A6G1G8J9_9PEZI</name>
<evidence type="ECO:0000256" key="1">
    <source>
        <dbReference type="ARBA" id="ARBA00022801"/>
    </source>
</evidence>
<evidence type="ECO:0000313" key="9">
    <source>
        <dbReference type="RefSeq" id="XP_033535984.1"/>
    </source>
</evidence>
<dbReference type="PANTHER" id="PTHR21314:SF0">
    <property type="entry name" value="QUEUOSINE 5'-PHOSPHATE N-GLYCOSYLASE_HYDROLASE"/>
    <property type="match status" value="1"/>
</dbReference>
<evidence type="ECO:0000256" key="6">
    <source>
        <dbReference type="RuleBase" id="RU365002"/>
    </source>
</evidence>
<dbReference type="GeneID" id="54416765"/>
<evidence type="ECO:0000313" key="8">
    <source>
        <dbReference type="Proteomes" id="UP000504638"/>
    </source>
</evidence>
<reference evidence="7 9" key="1">
    <citation type="submission" date="2020-01" db="EMBL/GenBank/DDBJ databases">
        <authorList>
            <consortium name="DOE Joint Genome Institute"/>
            <person name="Haridas S."/>
            <person name="Albert R."/>
            <person name="Binder M."/>
            <person name="Bloem J."/>
            <person name="Labutti K."/>
            <person name="Salamov A."/>
            <person name="Andreopoulos B."/>
            <person name="Baker S.E."/>
            <person name="Barry K."/>
            <person name="Bills G."/>
            <person name="Bluhm B.H."/>
            <person name="Cannon C."/>
            <person name="Castanera R."/>
            <person name="Culley D.E."/>
            <person name="Daum C."/>
            <person name="Ezra D."/>
            <person name="Gonzalez J.B."/>
            <person name="Henrissat B."/>
            <person name="Kuo A."/>
            <person name="Liang C."/>
            <person name="Lipzen A."/>
            <person name="Lutzoni F."/>
            <person name="Magnuson J."/>
            <person name="Mondo S."/>
            <person name="Nolan M."/>
            <person name="Ohm R."/>
            <person name="Pangilinan J."/>
            <person name="Park H.-J."/>
            <person name="Ramirez L."/>
            <person name="Alfaro M."/>
            <person name="Sun H."/>
            <person name="Tritt A."/>
            <person name="Yoshinaga Y."/>
            <person name="Zwiers L.-H."/>
            <person name="Turgeon B.G."/>
            <person name="Goodwin S.B."/>
            <person name="Spatafora J.W."/>
            <person name="Crous P.W."/>
            <person name="Grigoriev I.V."/>
        </authorList>
    </citation>
    <scope>NUCLEOTIDE SEQUENCE</scope>
    <source>
        <strain evidence="7 9">CBS 781.70</strain>
    </source>
</reference>
<dbReference type="Proteomes" id="UP000504638">
    <property type="component" value="Unplaced"/>
</dbReference>
<dbReference type="InterPro" id="IPR019438">
    <property type="entry name" value="Q_salvage"/>
</dbReference>
<organism evidence="7">
    <name type="scientific">Eremomyces bilateralis CBS 781.70</name>
    <dbReference type="NCBI Taxonomy" id="1392243"/>
    <lineage>
        <taxon>Eukaryota</taxon>
        <taxon>Fungi</taxon>
        <taxon>Dikarya</taxon>
        <taxon>Ascomycota</taxon>
        <taxon>Pezizomycotina</taxon>
        <taxon>Dothideomycetes</taxon>
        <taxon>Dothideomycetes incertae sedis</taxon>
        <taxon>Eremomycetales</taxon>
        <taxon>Eremomycetaceae</taxon>
        <taxon>Eremomyces</taxon>
    </lineage>
</organism>
<proteinExistence type="inferred from homology"/>
<gene>
    <name evidence="7 9" type="ORF">P152DRAFT_393407</name>
</gene>
<dbReference type="Pfam" id="PF10343">
    <property type="entry name" value="Q_salvage"/>
    <property type="match status" value="1"/>
</dbReference>
<evidence type="ECO:0000256" key="2">
    <source>
        <dbReference type="ARBA" id="ARBA00035119"/>
    </source>
</evidence>
<comment type="similarity">
    <text evidence="2 6">Belongs to the QNG1 protein family.</text>
</comment>
<dbReference type="EMBL" id="ML975153">
    <property type="protein sequence ID" value="KAF1814353.1"/>
    <property type="molecule type" value="Genomic_DNA"/>
</dbReference>
<dbReference type="RefSeq" id="XP_033535984.1">
    <property type="nucleotide sequence ID" value="XM_033676195.1"/>
</dbReference>
<keyword evidence="8" id="KW-1185">Reference proteome</keyword>
<evidence type="ECO:0000256" key="5">
    <source>
        <dbReference type="ARBA" id="ARBA00048204"/>
    </source>
</evidence>
<evidence type="ECO:0000256" key="4">
    <source>
        <dbReference type="ARBA" id="ARBA00035393"/>
    </source>
</evidence>
<keyword evidence="1 6" id="KW-0378">Hydrolase</keyword>
<dbReference type="GO" id="GO:0006400">
    <property type="term" value="P:tRNA modification"/>
    <property type="evidence" value="ECO:0007669"/>
    <property type="project" value="TreeGrafter"/>
</dbReference>
<evidence type="ECO:0000313" key="7">
    <source>
        <dbReference type="EMBL" id="KAF1814353.1"/>
    </source>
</evidence>
<evidence type="ECO:0000256" key="3">
    <source>
        <dbReference type="ARBA" id="ARBA00035306"/>
    </source>
</evidence>
<dbReference type="AlphaFoldDB" id="A0A6G1G8J9"/>
<dbReference type="EC" id="3.2.2.-" evidence="6"/>
<accession>A0A6G1G8J9</accession>
<reference evidence="9" key="3">
    <citation type="submission" date="2025-04" db="UniProtKB">
        <authorList>
            <consortium name="RefSeq"/>
        </authorList>
    </citation>
    <scope>IDENTIFICATION</scope>
    <source>
        <strain evidence="9">CBS 781.70</strain>
    </source>
</reference>
<protein>
    <recommendedName>
        <fullName evidence="3 6">Queuosine 5'-phosphate N-glycosylase/hydrolase</fullName>
        <ecNumber evidence="6">3.2.2.-</ecNumber>
    </recommendedName>
    <alternativeName>
        <fullName evidence="4 6">Queuosine-nucleotide N-glycosylase/hydrolase</fullName>
    </alternativeName>
</protein>
<sequence>MSDDADPELLALLRQALGMNGPPPRDLTNTRVLASAEFIYDNSTDVALDMRSTQRAAAVLWTQMQSRDYTSKSWAAHELHPTAKDASTLDFVFTMDLLNFCFWSEKGEGEGEGEGFAVEWKGKRWTGYWSLVAALWRALEEGIPITSHAFWHVEEDCPDEKIAYVFRSATKEEMPLLKERIKCMREAAQVLCEEFEGDLVNLINRADKSAAALVNILADHFPCFRDEARFEGRNVRFLKRAQIFVADLWAAFEGEGWGEFHDIDRITMFADYRIPQMLYNLGCLSYSPPLESIVRRRIEIEPGSSREVQLRGCSIWCVEQIRREIVRHHPEATVNAVLIDFLLYDIAKELEASDSLDIPHHRTRSIWY</sequence>
<reference evidence="9" key="2">
    <citation type="submission" date="2020-04" db="EMBL/GenBank/DDBJ databases">
        <authorList>
            <consortium name="NCBI Genome Project"/>
        </authorList>
    </citation>
    <scope>NUCLEOTIDE SEQUENCE</scope>
    <source>
        <strain evidence="9">CBS 781.70</strain>
    </source>
</reference>